<comment type="subunit">
    <text evidence="1">Component of the lipopolysaccharide transport and assembly complex.</text>
</comment>
<dbReference type="EMBL" id="BMKA01000003">
    <property type="protein sequence ID" value="GGA24750.1"/>
    <property type="molecule type" value="Genomic_DNA"/>
</dbReference>
<dbReference type="Pfam" id="PF04453">
    <property type="entry name" value="LptD"/>
    <property type="match status" value="1"/>
</dbReference>
<keyword evidence="4" id="KW-1185">Reference proteome</keyword>
<comment type="subcellular location">
    <subcellularLocation>
        <location evidence="1">Cell outer membrane</location>
    </subcellularLocation>
</comment>
<comment type="caution">
    <text evidence="3">The sequence shown here is derived from an EMBL/GenBank/DDBJ whole genome shotgun (WGS) entry which is preliminary data.</text>
</comment>
<dbReference type="Gene3D" id="2.60.450.10">
    <property type="entry name" value="Lipopolysaccharide (LPS) transport protein A like domain"/>
    <property type="match status" value="1"/>
</dbReference>
<sequence length="725" mass="80994" precursor="true">MIRWALLFLFATSAPIALTGVPAAKAQTAGLGISPNAETSRPISLIADTVSFDPTTGVLTASGNVQVFRGTQVLATERLIYDQRNRHLSVPGSMTLTDGEDVVTRATGAELDTDLENGLIEGAELLIQQQLQLVSERMHRQNGAFKVLDKVVATSCQVCAKYPVPFWKIRSRRVIHDEEARQLYFENATLDVVGIPVAYVPNLRVPEPGVNRAKGMLVPKFSSSNTLGYGMEIPYYWPLGDHADLTLTTQVYSKGAFLVNPEYRRYVKNGYFEIDSYLTLADDLEDTTTRSSLTATGLFQLPNEIELEFQVDVASDNDFRDDYGIGKDDEDRLTSFVTLRRTRKNSFASISASYIQSLRTNEIDQEIPLVFPEIYGRKTWRDPVFGGKLALTAQSVTLLREDDSRFARAGIVAEWSNDWYLRNGLIVSAYTGVAASTYLTENITGYSDGTLTETIPTAAIDLRWPLSRQNGSVTHVIEPRVQLVWSPDEARSNPNEDSVQLNFEETNLFSYNRFPGFDESERGLRANVGVSYTRYNPKGWSYGLTLGRVYRLKDLNQFGSGTGLDGRHSDYVSAISLSYQDHFDFSNRTLFDNDFSVSKNEATLEMDFDRVSTAATYIYLEQDVVAGASDRSHEASMELSYRRNDYWTYSGEWRQNLETGHATSGEFGVRYENECVAVNLSLSLDYDNDDAVSTTREVGLTVELAGLGNKKRNTKYARRCAALSG</sequence>
<dbReference type="InterPro" id="IPR007543">
    <property type="entry name" value="LptD_C"/>
</dbReference>
<comment type="function">
    <text evidence="1">Involved in the assembly of lipopolysaccharide (LPS) at the surface of the outer membrane.</text>
</comment>
<feature type="domain" description="LptD C-terminal" evidence="2">
    <location>
        <begin position="289"/>
        <end position="626"/>
    </location>
</feature>
<dbReference type="PANTHER" id="PTHR30189:SF1">
    <property type="entry name" value="LPS-ASSEMBLY PROTEIN LPTD"/>
    <property type="match status" value="1"/>
</dbReference>
<dbReference type="GO" id="GO:0015920">
    <property type="term" value="P:lipopolysaccharide transport"/>
    <property type="evidence" value="ECO:0007669"/>
    <property type="project" value="InterPro"/>
</dbReference>
<keyword evidence="1" id="KW-0998">Cell outer membrane</keyword>
<name>A0A916VR84_9RHOB</name>
<keyword evidence="1" id="KW-0472">Membrane</keyword>
<dbReference type="AlphaFoldDB" id="A0A916VR84"/>
<comment type="similarity">
    <text evidence="1">Belongs to the LptD family.</text>
</comment>
<reference evidence="3" key="2">
    <citation type="submission" date="2020-09" db="EMBL/GenBank/DDBJ databases">
        <authorList>
            <person name="Sun Q."/>
            <person name="Zhou Y."/>
        </authorList>
    </citation>
    <scope>NUCLEOTIDE SEQUENCE</scope>
    <source>
        <strain evidence="3">CGMCC 1.15880</strain>
    </source>
</reference>
<dbReference type="InterPro" id="IPR020889">
    <property type="entry name" value="LipoPS_assembly_LptD"/>
</dbReference>
<gene>
    <name evidence="1 3" type="primary">lptD</name>
    <name evidence="3" type="ORF">GCM10011498_27190</name>
</gene>
<feature type="signal peptide" evidence="1">
    <location>
        <begin position="1"/>
        <end position="19"/>
    </location>
</feature>
<proteinExistence type="inferred from homology"/>
<evidence type="ECO:0000256" key="1">
    <source>
        <dbReference type="HAMAP-Rule" id="MF_01411"/>
    </source>
</evidence>
<evidence type="ECO:0000313" key="4">
    <source>
        <dbReference type="Proteomes" id="UP000628017"/>
    </source>
</evidence>
<evidence type="ECO:0000313" key="3">
    <source>
        <dbReference type="EMBL" id="GGA24750.1"/>
    </source>
</evidence>
<dbReference type="InterPro" id="IPR050218">
    <property type="entry name" value="LptD"/>
</dbReference>
<organism evidence="3 4">
    <name type="scientific">Neptunicoccus cionae</name>
    <dbReference type="NCBI Taxonomy" id="2035344"/>
    <lineage>
        <taxon>Bacteria</taxon>
        <taxon>Pseudomonadati</taxon>
        <taxon>Pseudomonadota</taxon>
        <taxon>Alphaproteobacteria</taxon>
        <taxon>Rhodobacterales</taxon>
        <taxon>Paracoccaceae</taxon>
        <taxon>Neptunicoccus</taxon>
    </lineage>
</organism>
<dbReference type="PANTHER" id="PTHR30189">
    <property type="entry name" value="LPS-ASSEMBLY PROTEIN"/>
    <property type="match status" value="1"/>
</dbReference>
<dbReference type="GO" id="GO:0009279">
    <property type="term" value="C:cell outer membrane"/>
    <property type="evidence" value="ECO:0007669"/>
    <property type="project" value="UniProtKB-SubCell"/>
</dbReference>
<evidence type="ECO:0000259" key="2">
    <source>
        <dbReference type="Pfam" id="PF04453"/>
    </source>
</evidence>
<protein>
    <recommendedName>
        <fullName evidence="1">LPS-assembly protein LptD</fullName>
    </recommendedName>
</protein>
<feature type="chain" id="PRO_5038186022" description="LPS-assembly protein LptD" evidence="1">
    <location>
        <begin position="20"/>
        <end position="725"/>
    </location>
</feature>
<comment type="caution">
    <text evidence="1">Lacks conserved residue(s) required for the propagation of feature annotation.</text>
</comment>
<accession>A0A916VR84</accession>
<reference evidence="3" key="1">
    <citation type="journal article" date="2014" name="Int. J. Syst. Evol. Microbiol.">
        <title>Complete genome sequence of Corynebacterium casei LMG S-19264T (=DSM 44701T), isolated from a smear-ripened cheese.</title>
        <authorList>
            <consortium name="US DOE Joint Genome Institute (JGI-PGF)"/>
            <person name="Walter F."/>
            <person name="Albersmeier A."/>
            <person name="Kalinowski J."/>
            <person name="Ruckert C."/>
        </authorList>
    </citation>
    <scope>NUCLEOTIDE SEQUENCE</scope>
    <source>
        <strain evidence="3">CGMCC 1.15880</strain>
    </source>
</reference>
<dbReference type="RefSeq" id="WP_188676301.1">
    <property type="nucleotide sequence ID" value="NZ_BMKA01000003.1"/>
</dbReference>
<keyword evidence="1" id="KW-0732">Signal</keyword>
<dbReference type="HAMAP" id="MF_01411">
    <property type="entry name" value="LPS_assembly_LptD"/>
    <property type="match status" value="1"/>
</dbReference>
<dbReference type="GO" id="GO:0043165">
    <property type="term" value="P:Gram-negative-bacterium-type cell outer membrane assembly"/>
    <property type="evidence" value="ECO:0007669"/>
    <property type="project" value="UniProtKB-UniRule"/>
</dbReference>
<dbReference type="Proteomes" id="UP000628017">
    <property type="component" value="Unassembled WGS sequence"/>
</dbReference>
<dbReference type="GO" id="GO:1990351">
    <property type="term" value="C:transporter complex"/>
    <property type="evidence" value="ECO:0007669"/>
    <property type="project" value="TreeGrafter"/>
</dbReference>